<name>A1R0V6_PAEAT</name>
<proteinExistence type="predicted"/>
<protein>
    <submittedName>
        <fullName evidence="1">Conserved domain protein</fullName>
    </submittedName>
</protein>
<gene>
    <name evidence="1" type="ordered locus">AAur_0038</name>
</gene>
<organism evidence="1 2">
    <name type="scientific">Paenarthrobacter aurescens (strain TC1)</name>
    <dbReference type="NCBI Taxonomy" id="290340"/>
    <lineage>
        <taxon>Bacteria</taxon>
        <taxon>Bacillati</taxon>
        <taxon>Actinomycetota</taxon>
        <taxon>Actinomycetes</taxon>
        <taxon>Micrococcales</taxon>
        <taxon>Micrococcaceae</taxon>
        <taxon>Paenarthrobacter</taxon>
    </lineage>
</organism>
<dbReference type="STRING" id="290340.AAur_0038"/>
<dbReference type="RefSeq" id="WP_011772816.1">
    <property type="nucleotide sequence ID" value="NC_008711.1"/>
</dbReference>
<sequence length="84" mass="8691">MYLYYKSSGLVVAAAETSHSHLFPGAVVKVRGSGMELVVTFSDGATAAAEIVDDGGKPALVVEAYTTGAGKEITRNVVCVCCFC</sequence>
<dbReference type="Proteomes" id="UP000000637">
    <property type="component" value="Chromosome"/>
</dbReference>
<reference evidence="1 2" key="1">
    <citation type="journal article" date="2006" name="PLoS Genet.">
        <title>Secrets of soil survival revealed by the genome sequence of Arthrobacter aurescens TC1.</title>
        <authorList>
            <person name="Mongodin E.F."/>
            <person name="Shapir N."/>
            <person name="Daugherty S.C."/>
            <person name="DeBoy R.T."/>
            <person name="Emerson J.B."/>
            <person name="Shvartzbeyn A."/>
            <person name="Radune D."/>
            <person name="Vamathevan J."/>
            <person name="Riggs F."/>
            <person name="Grinberg V."/>
            <person name="Khouri H."/>
            <person name="Wackett L.P."/>
            <person name="Nelson K.E."/>
            <person name="Sadowsky M.J."/>
        </authorList>
    </citation>
    <scope>NUCLEOTIDE SEQUENCE [LARGE SCALE GENOMIC DNA]</scope>
    <source>
        <strain evidence="1 2">TC1</strain>
    </source>
</reference>
<dbReference type="OrthoDB" id="4317663at2"/>
<evidence type="ECO:0000313" key="2">
    <source>
        <dbReference type="Proteomes" id="UP000000637"/>
    </source>
</evidence>
<dbReference type="KEGG" id="aau:AAur_0038"/>
<dbReference type="HOGENOM" id="CLU_2520427_0_0_11"/>
<evidence type="ECO:0000313" key="1">
    <source>
        <dbReference type="EMBL" id="ABM08618.1"/>
    </source>
</evidence>
<dbReference type="AlphaFoldDB" id="A1R0V6"/>
<accession>A1R0V6</accession>
<dbReference type="EMBL" id="CP000474">
    <property type="protein sequence ID" value="ABM08618.1"/>
    <property type="molecule type" value="Genomic_DNA"/>
</dbReference>
<keyword evidence="2" id="KW-1185">Reference proteome</keyword>